<dbReference type="InterPro" id="IPR036388">
    <property type="entry name" value="WH-like_DNA-bd_sf"/>
</dbReference>
<organism evidence="5 6">
    <name type="scientific">Brotocaccenecus cirricatena</name>
    <dbReference type="NCBI Taxonomy" id="3064195"/>
    <lineage>
        <taxon>Bacteria</taxon>
        <taxon>Bacillati</taxon>
        <taxon>Bacillota</taxon>
        <taxon>Clostridia</taxon>
        <taxon>Eubacteriales</taxon>
        <taxon>Oscillospiraceae</taxon>
        <taxon>Brotocaccenecus</taxon>
    </lineage>
</organism>
<keyword evidence="2" id="KW-0238">DNA-binding</keyword>
<dbReference type="Gene3D" id="1.20.120.530">
    <property type="entry name" value="GntR ligand-binding domain-like"/>
    <property type="match status" value="1"/>
</dbReference>
<evidence type="ECO:0000256" key="3">
    <source>
        <dbReference type="ARBA" id="ARBA00023163"/>
    </source>
</evidence>
<dbReference type="SMART" id="SM00345">
    <property type="entry name" value="HTH_GNTR"/>
    <property type="match status" value="1"/>
</dbReference>
<sequence length="215" mass="24407">MALKKNLDVTIHEAFLEEILRGNWLPGQALNLDELAERYGVSRTPVQQALKRMHTQGMVVFSSKGHFSVPAFSEKEVCDIIEIRLLLERQALTDIQRKALPVDYQTLDRLARECILSNETDDVVSARRTDLDFHRVLVEQAGNRCLSEVYDRIQGQFIVANYLLASHTRVQQESASGDHEMMLDALRAGDFSRAHGIIEEHIQGACQKILIKMHA</sequence>
<gene>
    <name evidence="5" type="ORF">LKD37_08545</name>
</gene>
<proteinExistence type="predicted"/>
<dbReference type="SUPFAM" id="SSF46785">
    <property type="entry name" value="Winged helix' DNA-binding domain"/>
    <property type="match status" value="1"/>
</dbReference>
<reference evidence="5" key="1">
    <citation type="submission" date="2021-10" db="EMBL/GenBank/DDBJ databases">
        <title>Anaerobic single-cell dispensing facilitates the cultivation of human gut bacteria.</title>
        <authorList>
            <person name="Afrizal A."/>
        </authorList>
    </citation>
    <scope>NUCLEOTIDE SEQUENCE</scope>
    <source>
        <strain evidence="5">CLA-AA-H272</strain>
    </source>
</reference>
<dbReference type="InterPro" id="IPR000524">
    <property type="entry name" value="Tscrpt_reg_HTH_GntR"/>
</dbReference>
<dbReference type="Pfam" id="PF07729">
    <property type="entry name" value="FCD"/>
    <property type="match status" value="1"/>
</dbReference>
<evidence type="ECO:0000313" key="5">
    <source>
        <dbReference type="EMBL" id="MCC2129560.1"/>
    </source>
</evidence>
<dbReference type="InterPro" id="IPR036390">
    <property type="entry name" value="WH_DNA-bd_sf"/>
</dbReference>
<evidence type="ECO:0000256" key="2">
    <source>
        <dbReference type="ARBA" id="ARBA00023125"/>
    </source>
</evidence>
<accession>A0AAE3DEJ2</accession>
<dbReference type="InterPro" id="IPR008920">
    <property type="entry name" value="TF_FadR/GntR_C"/>
</dbReference>
<dbReference type="PROSITE" id="PS50949">
    <property type="entry name" value="HTH_GNTR"/>
    <property type="match status" value="1"/>
</dbReference>
<evidence type="ECO:0000313" key="6">
    <source>
        <dbReference type="Proteomes" id="UP001199319"/>
    </source>
</evidence>
<dbReference type="GO" id="GO:0003700">
    <property type="term" value="F:DNA-binding transcription factor activity"/>
    <property type="evidence" value="ECO:0007669"/>
    <property type="project" value="InterPro"/>
</dbReference>
<dbReference type="Gene3D" id="1.10.10.10">
    <property type="entry name" value="Winged helix-like DNA-binding domain superfamily/Winged helix DNA-binding domain"/>
    <property type="match status" value="1"/>
</dbReference>
<comment type="caution">
    <text evidence="5">The sequence shown here is derived from an EMBL/GenBank/DDBJ whole genome shotgun (WGS) entry which is preliminary data.</text>
</comment>
<keyword evidence="3" id="KW-0804">Transcription</keyword>
<dbReference type="Pfam" id="PF00392">
    <property type="entry name" value="GntR"/>
    <property type="match status" value="1"/>
</dbReference>
<dbReference type="AlphaFoldDB" id="A0AAE3DEJ2"/>
<dbReference type="RefSeq" id="WP_302928835.1">
    <property type="nucleotide sequence ID" value="NZ_JAJEPW010000021.1"/>
</dbReference>
<dbReference type="EMBL" id="JAJEPW010000021">
    <property type="protein sequence ID" value="MCC2129560.1"/>
    <property type="molecule type" value="Genomic_DNA"/>
</dbReference>
<dbReference type="GO" id="GO:0003677">
    <property type="term" value="F:DNA binding"/>
    <property type="evidence" value="ECO:0007669"/>
    <property type="project" value="UniProtKB-KW"/>
</dbReference>
<dbReference type="PANTHER" id="PTHR43537:SF24">
    <property type="entry name" value="GLUCONATE OPERON TRANSCRIPTIONAL REPRESSOR"/>
    <property type="match status" value="1"/>
</dbReference>
<dbReference type="SMART" id="SM00895">
    <property type="entry name" value="FCD"/>
    <property type="match status" value="1"/>
</dbReference>
<name>A0AAE3DEJ2_9FIRM</name>
<dbReference type="PANTHER" id="PTHR43537">
    <property type="entry name" value="TRANSCRIPTIONAL REGULATOR, GNTR FAMILY"/>
    <property type="match status" value="1"/>
</dbReference>
<dbReference type="InterPro" id="IPR011711">
    <property type="entry name" value="GntR_C"/>
</dbReference>
<protein>
    <submittedName>
        <fullName evidence="5">GntR family transcriptional regulator</fullName>
    </submittedName>
</protein>
<dbReference type="Proteomes" id="UP001199319">
    <property type="component" value="Unassembled WGS sequence"/>
</dbReference>
<keyword evidence="1" id="KW-0805">Transcription regulation</keyword>
<feature type="domain" description="HTH gntR-type" evidence="4">
    <location>
        <begin position="5"/>
        <end position="72"/>
    </location>
</feature>
<evidence type="ECO:0000259" key="4">
    <source>
        <dbReference type="PROSITE" id="PS50949"/>
    </source>
</evidence>
<dbReference type="SUPFAM" id="SSF48008">
    <property type="entry name" value="GntR ligand-binding domain-like"/>
    <property type="match status" value="1"/>
</dbReference>
<evidence type="ECO:0000256" key="1">
    <source>
        <dbReference type="ARBA" id="ARBA00023015"/>
    </source>
</evidence>
<keyword evidence="6" id="KW-1185">Reference proteome</keyword>